<sequence>MYIVEVLETNTRAKGKSVAQFGTAAASAIIQYSSGPAFQHIGYYFYLVFIGWDILEWIVIYFFWPETKGRTLEELKEVFEAPNPVKKSLEPKTMGTVIHAMHAEK</sequence>
<keyword evidence="2" id="KW-1185">Reference proteome</keyword>
<dbReference type="Proteomes" id="UP001153332">
    <property type="component" value="Unassembled WGS sequence"/>
</dbReference>
<evidence type="ECO:0000313" key="1">
    <source>
        <dbReference type="EMBL" id="KAJ8125024.1"/>
    </source>
</evidence>
<organism evidence="1 2">
    <name type="scientific">Lasiodiplodia mahajangana</name>
    <dbReference type="NCBI Taxonomy" id="1108764"/>
    <lineage>
        <taxon>Eukaryota</taxon>
        <taxon>Fungi</taxon>
        <taxon>Dikarya</taxon>
        <taxon>Ascomycota</taxon>
        <taxon>Pezizomycotina</taxon>
        <taxon>Dothideomycetes</taxon>
        <taxon>Dothideomycetes incertae sedis</taxon>
        <taxon>Botryosphaeriales</taxon>
        <taxon>Botryosphaeriaceae</taxon>
        <taxon>Lasiodiplodia</taxon>
    </lineage>
</organism>
<gene>
    <name evidence="1" type="ORF">O1611_g8616</name>
</gene>
<name>A0ACC2JC86_9PEZI</name>
<reference evidence="1" key="1">
    <citation type="submission" date="2022-12" db="EMBL/GenBank/DDBJ databases">
        <title>Genome Sequence of Lasiodiplodia mahajangana.</title>
        <authorList>
            <person name="Buettner E."/>
        </authorList>
    </citation>
    <scope>NUCLEOTIDE SEQUENCE</scope>
    <source>
        <strain evidence="1">VT137</strain>
    </source>
</reference>
<dbReference type="EMBL" id="JAPUUL010002612">
    <property type="protein sequence ID" value="KAJ8125024.1"/>
    <property type="molecule type" value="Genomic_DNA"/>
</dbReference>
<accession>A0ACC2JC86</accession>
<protein>
    <submittedName>
        <fullName evidence="1">Uncharacterized protein</fullName>
    </submittedName>
</protein>
<evidence type="ECO:0000313" key="2">
    <source>
        <dbReference type="Proteomes" id="UP001153332"/>
    </source>
</evidence>
<comment type="caution">
    <text evidence="1">The sequence shown here is derived from an EMBL/GenBank/DDBJ whole genome shotgun (WGS) entry which is preliminary data.</text>
</comment>
<proteinExistence type="predicted"/>